<evidence type="ECO:0000313" key="8">
    <source>
        <dbReference type="Proteomes" id="UP000187891"/>
    </source>
</evidence>
<dbReference type="RefSeq" id="WP_077122481.1">
    <property type="nucleotide sequence ID" value="NZ_FMUE01000015.1"/>
</dbReference>
<feature type="transmembrane region" description="Helical" evidence="6">
    <location>
        <begin position="54"/>
        <end position="74"/>
    </location>
</feature>
<evidence type="ECO:0000256" key="2">
    <source>
        <dbReference type="ARBA" id="ARBA00022475"/>
    </source>
</evidence>
<protein>
    <submittedName>
        <fullName evidence="7">Cytochrome c oxidase caa3 assembly factor (Caa3_CtaG)</fullName>
    </submittedName>
</protein>
<comment type="subcellular location">
    <subcellularLocation>
        <location evidence="1">Cell membrane</location>
        <topology evidence="1">Multi-pass membrane protein</topology>
    </subcellularLocation>
</comment>
<evidence type="ECO:0000256" key="5">
    <source>
        <dbReference type="ARBA" id="ARBA00023136"/>
    </source>
</evidence>
<organism evidence="7 8">
    <name type="scientific">Agrobacterium rosae</name>
    <dbReference type="NCBI Taxonomy" id="1972867"/>
    <lineage>
        <taxon>Bacteria</taxon>
        <taxon>Pseudomonadati</taxon>
        <taxon>Pseudomonadota</taxon>
        <taxon>Alphaproteobacteria</taxon>
        <taxon>Hyphomicrobiales</taxon>
        <taxon>Rhizobiaceae</taxon>
        <taxon>Rhizobium/Agrobacterium group</taxon>
        <taxon>Agrobacterium</taxon>
    </lineage>
</organism>
<evidence type="ECO:0000313" key="7">
    <source>
        <dbReference type="EMBL" id="SCX34399.1"/>
    </source>
</evidence>
<feature type="transmembrane region" description="Helical" evidence="6">
    <location>
        <begin position="169"/>
        <end position="192"/>
    </location>
</feature>
<feature type="transmembrane region" description="Helical" evidence="6">
    <location>
        <begin position="24"/>
        <end position="42"/>
    </location>
</feature>
<feature type="transmembrane region" description="Helical" evidence="6">
    <location>
        <begin position="212"/>
        <end position="232"/>
    </location>
</feature>
<dbReference type="Pfam" id="PF09678">
    <property type="entry name" value="Caa3_CtaG"/>
    <property type="match status" value="1"/>
</dbReference>
<dbReference type="AlphaFoldDB" id="A0A1R3U7N1"/>
<reference evidence="8" key="1">
    <citation type="submission" date="2016-10" db="EMBL/GenBank/DDBJ databases">
        <authorList>
            <person name="Wibberg D."/>
        </authorList>
    </citation>
    <scope>NUCLEOTIDE SEQUENCE [LARGE SCALE GENOMIC DNA]</scope>
</reference>
<dbReference type="EMBL" id="FMUE01000015">
    <property type="protein sequence ID" value="SCX34399.1"/>
    <property type="molecule type" value="Genomic_DNA"/>
</dbReference>
<proteinExistence type="predicted"/>
<dbReference type="InterPro" id="IPR019108">
    <property type="entry name" value="Caa3_assmbl_CtaG-rel"/>
</dbReference>
<keyword evidence="3 6" id="KW-0812">Transmembrane</keyword>
<keyword evidence="5 6" id="KW-0472">Membrane</keyword>
<feature type="transmembrane region" description="Helical" evidence="6">
    <location>
        <begin position="80"/>
        <end position="98"/>
    </location>
</feature>
<evidence type="ECO:0000256" key="1">
    <source>
        <dbReference type="ARBA" id="ARBA00004651"/>
    </source>
</evidence>
<evidence type="ECO:0000256" key="4">
    <source>
        <dbReference type="ARBA" id="ARBA00022989"/>
    </source>
</evidence>
<gene>
    <name evidence="7" type="ORF">DSM25559_4459</name>
</gene>
<dbReference type="STRING" id="1907666.DSM25559_4459"/>
<dbReference type="GO" id="GO:0005886">
    <property type="term" value="C:plasma membrane"/>
    <property type="evidence" value="ECO:0007669"/>
    <property type="project" value="UniProtKB-SubCell"/>
</dbReference>
<keyword evidence="4 6" id="KW-1133">Transmembrane helix</keyword>
<keyword evidence="2" id="KW-1003">Cell membrane</keyword>
<dbReference type="Proteomes" id="UP000187891">
    <property type="component" value="Unassembled WGS sequence"/>
</dbReference>
<feature type="transmembrane region" description="Helical" evidence="6">
    <location>
        <begin position="136"/>
        <end position="157"/>
    </location>
</feature>
<name>A0A1R3U7N1_9HYPH</name>
<feature type="transmembrane region" description="Helical" evidence="6">
    <location>
        <begin position="110"/>
        <end position="130"/>
    </location>
</feature>
<evidence type="ECO:0000256" key="6">
    <source>
        <dbReference type="SAM" id="Phobius"/>
    </source>
</evidence>
<accession>A0A1R3U7N1</accession>
<evidence type="ECO:0000256" key="3">
    <source>
        <dbReference type="ARBA" id="ARBA00022692"/>
    </source>
</evidence>
<sequence length="245" mass="26940">MPSTLDPYCGAAPTLQNALSSWNLDPVLIACLACSAGAFHYVTPRPKAWKTGIVLMLLIVAFVSPLCAITSALFSVRLAHHVLLGSVVAPFVVMVSPATKRWLTKLPLEAVFVAHTAIYWVWHLPFGYAFALSGTWQYWLMQIALIFASVLLWQALLSRNTSVVATTSLALGTMVQMGFLGAILTFAPSPLFEAHFATTQTFGLTPLEDQQLAGVLMWTLGFVPYVIVVLWCMRTRLLFPRPVEQ</sequence>